<gene>
    <name evidence="2" type="ORF">P7K49_035956</name>
</gene>
<sequence>AASNLRPDSPAGTGLTCLHGPRGVPESRAERLSFAAAEPRFPTELIPVAGGGGKEPQEAKGEG</sequence>
<organism evidence="2 3">
    <name type="scientific">Saguinus oedipus</name>
    <name type="common">Cotton-top tamarin</name>
    <name type="synonym">Oedipomidas oedipus</name>
    <dbReference type="NCBI Taxonomy" id="9490"/>
    <lineage>
        <taxon>Eukaryota</taxon>
        <taxon>Metazoa</taxon>
        <taxon>Chordata</taxon>
        <taxon>Craniata</taxon>
        <taxon>Vertebrata</taxon>
        <taxon>Euteleostomi</taxon>
        <taxon>Mammalia</taxon>
        <taxon>Eutheria</taxon>
        <taxon>Euarchontoglires</taxon>
        <taxon>Primates</taxon>
        <taxon>Haplorrhini</taxon>
        <taxon>Platyrrhini</taxon>
        <taxon>Cebidae</taxon>
        <taxon>Callitrichinae</taxon>
        <taxon>Saguinus</taxon>
    </lineage>
</organism>
<evidence type="ECO:0000256" key="1">
    <source>
        <dbReference type="SAM" id="MobiDB-lite"/>
    </source>
</evidence>
<accession>A0ABQ9TP55</accession>
<feature type="non-terminal residue" evidence="2">
    <location>
        <position position="63"/>
    </location>
</feature>
<feature type="region of interest" description="Disordered" evidence="1">
    <location>
        <begin position="43"/>
        <end position="63"/>
    </location>
</feature>
<protein>
    <submittedName>
        <fullName evidence="2">Uncharacterized protein</fullName>
    </submittedName>
</protein>
<name>A0ABQ9TP55_SAGOE</name>
<dbReference type="EMBL" id="JASSZA010000020">
    <property type="protein sequence ID" value="KAK2086531.1"/>
    <property type="molecule type" value="Genomic_DNA"/>
</dbReference>
<feature type="non-terminal residue" evidence="2">
    <location>
        <position position="1"/>
    </location>
</feature>
<proteinExistence type="predicted"/>
<reference evidence="2 3" key="1">
    <citation type="submission" date="2023-05" db="EMBL/GenBank/DDBJ databases">
        <title>B98-5 Cell Line De Novo Hybrid Assembly: An Optical Mapping Approach.</title>
        <authorList>
            <person name="Kananen K."/>
            <person name="Auerbach J.A."/>
            <person name="Kautto E."/>
            <person name="Blachly J.S."/>
        </authorList>
    </citation>
    <scope>NUCLEOTIDE SEQUENCE [LARGE SCALE GENOMIC DNA]</scope>
    <source>
        <strain evidence="2">B95-8</strain>
        <tissue evidence="2">Cell line</tissue>
    </source>
</reference>
<comment type="caution">
    <text evidence="2">The sequence shown here is derived from an EMBL/GenBank/DDBJ whole genome shotgun (WGS) entry which is preliminary data.</text>
</comment>
<evidence type="ECO:0000313" key="2">
    <source>
        <dbReference type="EMBL" id="KAK2086531.1"/>
    </source>
</evidence>
<evidence type="ECO:0000313" key="3">
    <source>
        <dbReference type="Proteomes" id="UP001266305"/>
    </source>
</evidence>
<feature type="region of interest" description="Disordered" evidence="1">
    <location>
        <begin position="1"/>
        <end position="30"/>
    </location>
</feature>
<keyword evidence="3" id="KW-1185">Reference proteome</keyword>
<dbReference type="Proteomes" id="UP001266305">
    <property type="component" value="Unassembled WGS sequence"/>
</dbReference>